<feature type="transmembrane region" description="Helical" evidence="2">
    <location>
        <begin position="194"/>
        <end position="217"/>
    </location>
</feature>
<sequence>MGVDNSTQPFPPADTERYQRWPAVNDLDEVLAAEPVVGGTTPAARPGTRPQTVAPRPLRRPLSEQHAPLPPVGDFWDVGATSRPEQLLPGQLRPEELRSAQPWPRTGAAAVFTSLPARRVWKPMPYVAPPSQRTVAPAASLALTCGLLSLPLTLALGLGAFLGTIAIVAGVVGIRQVTNAPASTKGTGRAVTGIICGVGGVMVGGPILAFVLLLAGLL</sequence>
<feature type="transmembrane region" description="Helical" evidence="2">
    <location>
        <begin position="150"/>
        <end position="174"/>
    </location>
</feature>
<name>A0ABQ0IQ65_9ACTN</name>
<dbReference type="Proteomes" id="UP000035021">
    <property type="component" value="Unassembled WGS sequence"/>
</dbReference>
<evidence type="ECO:0000256" key="1">
    <source>
        <dbReference type="SAM" id="MobiDB-lite"/>
    </source>
</evidence>
<protein>
    <recommendedName>
        <fullName evidence="5">DUF4190 domain-containing protein</fullName>
    </recommendedName>
</protein>
<keyword evidence="2" id="KW-0812">Transmembrane</keyword>
<organism evidence="3 4">
    <name type="scientific">Gordonia paraffinivorans NBRC 108238</name>
    <dbReference type="NCBI Taxonomy" id="1223543"/>
    <lineage>
        <taxon>Bacteria</taxon>
        <taxon>Bacillati</taxon>
        <taxon>Actinomycetota</taxon>
        <taxon>Actinomycetes</taxon>
        <taxon>Mycobacteriales</taxon>
        <taxon>Gordoniaceae</taxon>
        <taxon>Gordonia</taxon>
    </lineage>
</organism>
<proteinExistence type="predicted"/>
<gene>
    <name evidence="3" type="ORF">GP2_039_00250</name>
</gene>
<evidence type="ECO:0000256" key="2">
    <source>
        <dbReference type="SAM" id="Phobius"/>
    </source>
</evidence>
<evidence type="ECO:0000313" key="3">
    <source>
        <dbReference type="EMBL" id="GAC85704.1"/>
    </source>
</evidence>
<keyword evidence="2" id="KW-1133">Transmembrane helix</keyword>
<evidence type="ECO:0008006" key="5">
    <source>
        <dbReference type="Google" id="ProtNLM"/>
    </source>
</evidence>
<evidence type="ECO:0000313" key="4">
    <source>
        <dbReference type="Proteomes" id="UP000035021"/>
    </source>
</evidence>
<feature type="region of interest" description="Disordered" evidence="1">
    <location>
        <begin position="36"/>
        <end position="69"/>
    </location>
</feature>
<accession>A0ABQ0IQ65</accession>
<keyword evidence="2" id="KW-0472">Membrane</keyword>
<comment type="caution">
    <text evidence="3">The sequence shown here is derived from an EMBL/GenBank/DDBJ whole genome shotgun (WGS) entry which is preliminary data.</text>
</comment>
<dbReference type="EMBL" id="BAOQ01000039">
    <property type="protein sequence ID" value="GAC85704.1"/>
    <property type="molecule type" value="Genomic_DNA"/>
</dbReference>
<reference evidence="3 4" key="1">
    <citation type="submission" date="2013-02" db="EMBL/GenBank/DDBJ databases">
        <title>Whole genome shotgun sequence of Gordonia paraffinivorans NBRC 108238.</title>
        <authorList>
            <person name="Isaki-Nakamura S."/>
            <person name="Hosoyama A."/>
            <person name="Tsuchikane K."/>
            <person name="Ando Y."/>
            <person name="Baba S."/>
            <person name="Ohji S."/>
            <person name="Hamada M."/>
            <person name="Tamura T."/>
            <person name="Yamazoe A."/>
            <person name="Yamazaki S."/>
            <person name="Fujita N."/>
        </authorList>
    </citation>
    <scope>NUCLEOTIDE SEQUENCE [LARGE SCALE GENOMIC DNA]</scope>
    <source>
        <strain evidence="3 4">NBRC 108238</strain>
    </source>
</reference>
<keyword evidence="4" id="KW-1185">Reference proteome</keyword>
<feature type="region of interest" description="Disordered" evidence="1">
    <location>
        <begin position="1"/>
        <end position="20"/>
    </location>
</feature>